<sequence>MASVVIISTSPVLVSDLLSQTILAISDTEHAAKEVLSQKENFGKFSTYLEDIKYILKEFLGQNVDHSKSLENAVEIINREIEVAKQLALECRKRNKIYLLIICRKIVKILEGSTKEISRALGLIPLASLDVSLDFKNQVSKLSKDMLDAVYWVNAAEEEVVKKIDLGIQSRTADRSYANHLLVQIAEAVGISPEQSELKKEFELFKREIEDATLRKDLAEAVQMEQIIRLLEKADATKSLEEKAKKYFEKRNSLGRQPLEPLNSFYCPITQAVMVDPVETTSGRTFERSALEKCFAEGNNLCPLTMIPLNTSVLRPNKTLRESIEEWKQRNTIISIASIKPKLQSSEEKEMLQSLCELKDICTERELHREWITMEDYIPVLAGLLSAKNREIRKHALFILFMLAKDSDDNKERIAKVDNALESIVHSLARQIDEGKLALQLLLELSRSNVVQDSIGTVHGCILLLVTMLSSVDIQAAKDAQELLENLSFLDQNVIQMAKANHFKPLLWLLSSGPENVRMVMAETLSEIELTDHYKLSIIKDGALRPLLQMLSHGDLEMKKVAVKALLQLSNLPQNGLQMIKEGAVEPLFELLYRHSLSSPTLREQVAATIMHLAVSTTLQEADQEQVLLLESEEDIFKLFSLISLTGPDIQRSILQTFHALCHSPNGFDIRMKLRQLSAVQVLVQLCEVDNDNHTVRANAVKLFHCLIEDGDESTFLEHVGQRCITTLLRIINTRNDVEEIAAAMGIISKLPKDTQFNQWLVDAGAVQTIFECLTDGNKDALHKWQVIENAVGALCRFTVSTNQEWQKRVAEAGIIPVLVQLLVSGTALTKQNAAISLKQFSQSSISLSKPMKKRGIFQCCLAAPETGCPVHLGICTVESSFCILEANALEPLVRMLGEPDLGSCEASLDALLTLIEDERLQSGSKVLAEANAIVPIIKLLSSPSEILQEKTLIALERIFRLVEFKQKYGTSAQMPLVDIAQRKNSHMKSLAAKVLAQLNVLGQQSSFF</sequence>
<evidence type="ECO:0000256" key="1">
    <source>
        <dbReference type="ARBA" id="ARBA00000900"/>
    </source>
</evidence>
<evidence type="ECO:0000256" key="5">
    <source>
        <dbReference type="ARBA" id="ARBA00022737"/>
    </source>
</evidence>
<dbReference type="InterPro" id="IPR013083">
    <property type="entry name" value="Znf_RING/FYVE/PHD"/>
</dbReference>
<keyword evidence="4" id="KW-0808">Transferase</keyword>
<dbReference type="GO" id="GO:0061630">
    <property type="term" value="F:ubiquitin protein ligase activity"/>
    <property type="evidence" value="ECO:0007669"/>
    <property type="project" value="UniProtKB-EC"/>
</dbReference>
<comment type="pathway">
    <text evidence="2">Protein modification; protein ubiquitination.</text>
</comment>
<dbReference type="EMBL" id="OIVN01006226">
    <property type="protein sequence ID" value="SPD28298.1"/>
    <property type="molecule type" value="Genomic_DNA"/>
</dbReference>
<dbReference type="InterPro" id="IPR000225">
    <property type="entry name" value="Armadillo"/>
</dbReference>
<keyword evidence="5" id="KW-0677">Repeat</keyword>
<dbReference type="InterPro" id="IPR011989">
    <property type="entry name" value="ARM-like"/>
</dbReference>
<dbReference type="PROSITE" id="PS51698">
    <property type="entry name" value="U_BOX"/>
    <property type="match status" value="1"/>
</dbReference>
<dbReference type="AlphaFoldDB" id="A0A2N9IUV6"/>
<organism evidence="7">
    <name type="scientific">Fagus sylvatica</name>
    <name type="common">Beechnut</name>
    <dbReference type="NCBI Taxonomy" id="28930"/>
    <lineage>
        <taxon>Eukaryota</taxon>
        <taxon>Viridiplantae</taxon>
        <taxon>Streptophyta</taxon>
        <taxon>Embryophyta</taxon>
        <taxon>Tracheophyta</taxon>
        <taxon>Spermatophyta</taxon>
        <taxon>Magnoliopsida</taxon>
        <taxon>eudicotyledons</taxon>
        <taxon>Gunneridae</taxon>
        <taxon>Pentapetalae</taxon>
        <taxon>rosids</taxon>
        <taxon>fabids</taxon>
        <taxon>Fagales</taxon>
        <taxon>Fagaceae</taxon>
        <taxon>Fagus</taxon>
    </lineage>
</organism>
<evidence type="ECO:0000256" key="3">
    <source>
        <dbReference type="ARBA" id="ARBA00012483"/>
    </source>
</evidence>
<dbReference type="InterPro" id="IPR003613">
    <property type="entry name" value="Ubox_domain"/>
</dbReference>
<dbReference type="SMART" id="SM00185">
    <property type="entry name" value="ARM"/>
    <property type="match status" value="6"/>
</dbReference>
<dbReference type="InterPro" id="IPR052608">
    <property type="entry name" value="U-box_domain_protein"/>
</dbReference>
<comment type="catalytic activity">
    <reaction evidence="1">
        <text>S-ubiquitinyl-[E2 ubiquitin-conjugating enzyme]-L-cysteine + [acceptor protein]-L-lysine = [E2 ubiquitin-conjugating enzyme]-L-cysteine + N(6)-ubiquitinyl-[acceptor protein]-L-lysine.</text>
        <dbReference type="EC" id="2.3.2.27"/>
    </reaction>
</comment>
<feature type="domain" description="U-box" evidence="6">
    <location>
        <begin position="260"/>
        <end position="334"/>
    </location>
</feature>
<dbReference type="InterPro" id="IPR045210">
    <property type="entry name" value="RING-Ubox_PUB"/>
</dbReference>
<reference evidence="7" key="1">
    <citation type="submission" date="2018-02" db="EMBL/GenBank/DDBJ databases">
        <authorList>
            <person name="Cohen D.B."/>
            <person name="Kent A.D."/>
        </authorList>
    </citation>
    <scope>NUCLEOTIDE SEQUENCE</scope>
</reference>
<dbReference type="SUPFAM" id="SSF48371">
    <property type="entry name" value="ARM repeat"/>
    <property type="match status" value="3"/>
</dbReference>
<dbReference type="PANTHER" id="PTHR45958">
    <property type="entry name" value="RING-TYPE E3 UBIQUITIN TRANSFERASE"/>
    <property type="match status" value="1"/>
</dbReference>
<accession>A0A2N9IUV6</accession>
<dbReference type="SMART" id="SM00504">
    <property type="entry name" value="Ubox"/>
    <property type="match status" value="1"/>
</dbReference>
<evidence type="ECO:0000256" key="4">
    <source>
        <dbReference type="ARBA" id="ARBA00022679"/>
    </source>
</evidence>
<dbReference type="Pfam" id="PF00514">
    <property type="entry name" value="Arm"/>
    <property type="match status" value="1"/>
</dbReference>
<dbReference type="EC" id="2.3.2.27" evidence="3"/>
<dbReference type="CDD" id="cd16664">
    <property type="entry name" value="RING-Ubox_PUB"/>
    <property type="match status" value="1"/>
</dbReference>
<gene>
    <name evidence="7" type="ORF">FSB_LOCUS56180</name>
</gene>
<dbReference type="UniPathway" id="UPA00143"/>
<dbReference type="GO" id="GO:0016567">
    <property type="term" value="P:protein ubiquitination"/>
    <property type="evidence" value="ECO:0007669"/>
    <property type="project" value="UniProtKB-UniPathway"/>
</dbReference>
<name>A0A2N9IUV6_FAGSY</name>
<dbReference type="SUPFAM" id="SSF57850">
    <property type="entry name" value="RING/U-box"/>
    <property type="match status" value="1"/>
</dbReference>
<dbReference type="InterPro" id="IPR016024">
    <property type="entry name" value="ARM-type_fold"/>
</dbReference>
<evidence type="ECO:0000313" key="7">
    <source>
        <dbReference type="EMBL" id="SPD28298.1"/>
    </source>
</evidence>
<dbReference type="Pfam" id="PF04564">
    <property type="entry name" value="U-box"/>
    <property type="match status" value="1"/>
</dbReference>
<evidence type="ECO:0000256" key="2">
    <source>
        <dbReference type="ARBA" id="ARBA00004906"/>
    </source>
</evidence>
<proteinExistence type="predicted"/>
<dbReference type="Gene3D" id="3.30.40.10">
    <property type="entry name" value="Zinc/RING finger domain, C3HC4 (zinc finger)"/>
    <property type="match status" value="1"/>
</dbReference>
<protein>
    <recommendedName>
        <fullName evidence="3">RING-type E3 ubiquitin transferase</fullName>
        <ecNumber evidence="3">2.3.2.27</ecNumber>
    </recommendedName>
</protein>
<dbReference type="PANTHER" id="PTHR45958:SF8">
    <property type="entry name" value="U-BOX DOMAIN-CONTAINING PROTEIN 44-LIKE"/>
    <property type="match status" value="1"/>
</dbReference>
<evidence type="ECO:0000259" key="6">
    <source>
        <dbReference type="PROSITE" id="PS51698"/>
    </source>
</evidence>
<dbReference type="Gene3D" id="1.25.10.10">
    <property type="entry name" value="Leucine-rich Repeat Variant"/>
    <property type="match status" value="3"/>
</dbReference>